<dbReference type="CDD" id="cd04301">
    <property type="entry name" value="NAT_SF"/>
    <property type="match status" value="1"/>
</dbReference>
<name>A0A4Z1R358_9GAMM</name>
<dbReference type="PROSITE" id="PS51186">
    <property type="entry name" value="GNAT"/>
    <property type="match status" value="1"/>
</dbReference>
<reference evidence="4 5" key="1">
    <citation type="submission" date="2019-01" db="EMBL/GenBank/DDBJ databases">
        <authorList>
            <person name="Zhang S."/>
        </authorList>
    </citation>
    <scope>NUCLEOTIDE SEQUENCE [LARGE SCALE GENOMIC DNA]</scope>
    <source>
        <strain evidence="4 5">1626</strain>
    </source>
</reference>
<comment type="caution">
    <text evidence="4">The sequence shown here is derived from an EMBL/GenBank/DDBJ whole genome shotgun (WGS) entry which is preliminary data.</text>
</comment>
<dbReference type="InterPro" id="IPR016181">
    <property type="entry name" value="Acyl_CoA_acyltransferase"/>
</dbReference>
<dbReference type="PANTHER" id="PTHR43877">
    <property type="entry name" value="AMINOALKYLPHOSPHONATE N-ACETYLTRANSFERASE-RELATED-RELATED"/>
    <property type="match status" value="1"/>
</dbReference>
<evidence type="ECO:0000259" key="3">
    <source>
        <dbReference type="PROSITE" id="PS51186"/>
    </source>
</evidence>
<keyword evidence="2" id="KW-0012">Acyltransferase</keyword>
<dbReference type="Proteomes" id="UP000298681">
    <property type="component" value="Unassembled WGS sequence"/>
</dbReference>
<proteinExistence type="predicted"/>
<dbReference type="InterPro" id="IPR000182">
    <property type="entry name" value="GNAT_dom"/>
</dbReference>
<dbReference type="InterPro" id="IPR050832">
    <property type="entry name" value="Bact_Acetyltransf"/>
</dbReference>
<keyword evidence="1 4" id="KW-0808">Transferase</keyword>
<dbReference type="Gene3D" id="3.40.630.30">
    <property type="match status" value="1"/>
</dbReference>
<organism evidence="4 5">
    <name type="scientific">Luteimonas yindakuii</name>
    <dbReference type="NCBI Taxonomy" id="2565782"/>
    <lineage>
        <taxon>Bacteria</taxon>
        <taxon>Pseudomonadati</taxon>
        <taxon>Pseudomonadota</taxon>
        <taxon>Gammaproteobacteria</taxon>
        <taxon>Lysobacterales</taxon>
        <taxon>Lysobacteraceae</taxon>
        <taxon>Luteimonas</taxon>
    </lineage>
</organism>
<dbReference type="GO" id="GO:0016747">
    <property type="term" value="F:acyltransferase activity, transferring groups other than amino-acyl groups"/>
    <property type="evidence" value="ECO:0007669"/>
    <property type="project" value="InterPro"/>
</dbReference>
<dbReference type="RefSeq" id="WP_134673475.1">
    <property type="nucleotide sequence ID" value="NZ_SPUH01000001.1"/>
</dbReference>
<protein>
    <submittedName>
        <fullName evidence="4">GNAT family N-acetyltransferase</fullName>
    </submittedName>
</protein>
<dbReference type="InterPro" id="IPR057691">
    <property type="entry name" value="DUF7931"/>
</dbReference>
<gene>
    <name evidence="4" type="ORF">E4582_04450</name>
</gene>
<evidence type="ECO:0000256" key="1">
    <source>
        <dbReference type="ARBA" id="ARBA00022679"/>
    </source>
</evidence>
<dbReference type="Pfam" id="PF13673">
    <property type="entry name" value="Acetyltransf_10"/>
    <property type="match status" value="1"/>
</dbReference>
<dbReference type="AlphaFoldDB" id="A0A4Z1R358"/>
<dbReference type="SUPFAM" id="SSF55729">
    <property type="entry name" value="Acyl-CoA N-acyltransferases (Nat)"/>
    <property type="match status" value="1"/>
</dbReference>
<dbReference type="Pfam" id="PF25559">
    <property type="entry name" value="DUF7931"/>
    <property type="match status" value="1"/>
</dbReference>
<evidence type="ECO:0000313" key="5">
    <source>
        <dbReference type="Proteomes" id="UP000298681"/>
    </source>
</evidence>
<sequence>MSGHAAPGPFQVATAQWPRDHAELLQVRGVVFIEEQGVPEALERDDDDPRSAHVVARDAGGQPIGTARLTPQRRIGRMAVLREWRGQGVGHALLEALLREARAQGLAEVALHAQVDAIGFYSRHGFVPEGPRFDEAGIEHQTMRRALARPQAIDDREAAAAIVTALVRGARRRLWVYSRHLDPGLFDDPQVLSALRRFGTRGGGVEARFLLQDPAAAQRAHAPLLPLAQRLPSVFTFRVVDDPVDRGYAPAYIATDGGGYYFRTLGNRFDGEAELDAPGRARQLRDSFSPVWERARPASEFRALGL</sequence>
<evidence type="ECO:0000256" key="2">
    <source>
        <dbReference type="ARBA" id="ARBA00023315"/>
    </source>
</evidence>
<dbReference type="PANTHER" id="PTHR43877:SF1">
    <property type="entry name" value="ACETYLTRANSFERASE"/>
    <property type="match status" value="1"/>
</dbReference>
<dbReference type="EMBL" id="SPUH01000001">
    <property type="protein sequence ID" value="TKS54094.1"/>
    <property type="molecule type" value="Genomic_DNA"/>
</dbReference>
<evidence type="ECO:0000313" key="4">
    <source>
        <dbReference type="EMBL" id="TKS54094.1"/>
    </source>
</evidence>
<keyword evidence="5" id="KW-1185">Reference proteome</keyword>
<feature type="domain" description="N-acetyltransferase" evidence="3">
    <location>
        <begin position="10"/>
        <end position="148"/>
    </location>
</feature>
<accession>A0A4Z1R358</accession>